<feature type="transmembrane region" description="Helical" evidence="3">
    <location>
        <begin position="170"/>
        <end position="193"/>
    </location>
</feature>
<reference evidence="6 7" key="1">
    <citation type="submission" date="2020-02" db="EMBL/GenBank/DDBJ databases">
        <title>Sequencing the genomes of 1000 actinobacteria strains.</title>
        <authorList>
            <person name="Klenk H.-P."/>
        </authorList>
    </citation>
    <scope>NUCLEOTIDE SEQUENCE [LARGE SCALE GENOMIC DNA]</scope>
    <source>
        <strain evidence="6 7">DSM 27960</strain>
    </source>
</reference>
<dbReference type="InterPro" id="IPR014755">
    <property type="entry name" value="Cu-Rt/internalin_Ig-like"/>
</dbReference>
<dbReference type="GO" id="GO:0005507">
    <property type="term" value="F:copper ion binding"/>
    <property type="evidence" value="ECO:0007669"/>
    <property type="project" value="InterPro"/>
</dbReference>
<keyword evidence="2" id="KW-0186">Copper</keyword>
<accession>A0A7X5R2B5</accession>
<evidence type="ECO:0000259" key="5">
    <source>
        <dbReference type="Pfam" id="PF04234"/>
    </source>
</evidence>
<dbReference type="GO" id="GO:0042597">
    <property type="term" value="C:periplasmic space"/>
    <property type="evidence" value="ECO:0007669"/>
    <property type="project" value="InterPro"/>
</dbReference>
<dbReference type="RefSeq" id="WP_167150705.1">
    <property type="nucleotide sequence ID" value="NZ_JAAMOX010000002.1"/>
</dbReference>
<gene>
    <name evidence="6" type="ORF">FHX76_002212</name>
</gene>
<name>A0A7X5R2B5_9MICO</name>
<protein>
    <recommendedName>
        <fullName evidence="5">CopC domain-containing protein</fullName>
    </recommendedName>
</protein>
<keyword evidence="3" id="KW-0812">Transmembrane</keyword>
<dbReference type="EMBL" id="JAAMOX010000002">
    <property type="protein sequence ID" value="NIH54316.1"/>
    <property type="molecule type" value="Genomic_DNA"/>
</dbReference>
<keyword evidence="1 4" id="KW-0732">Signal</keyword>
<dbReference type="Gene3D" id="2.60.40.1220">
    <property type="match status" value="1"/>
</dbReference>
<evidence type="ECO:0000256" key="1">
    <source>
        <dbReference type="ARBA" id="ARBA00022729"/>
    </source>
</evidence>
<dbReference type="AlphaFoldDB" id="A0A7X5R2B5"/>
<sequence length="204" mass="21003">MRTRKTFGVLPRLLLIAGAATALTIGPATAGLAHNQVIGTSPEADSIVTVQPKELSVTTNDALIDLEASAMIVEGPDGLFYNDGCAVVDGNSVTGTAELGASGKYTVTYLFTSIDGHATEGTFNFTWDPAEGEPIANGLKTQPVCGVSGSSVDNQEIHEATDAPVQGESVWVTVLWIAVAVAAVGGTVLLVIVKAKRSPLPPTE</sequence>
<comment type="caution">
    <text evidence="6">The sequence shown here is derived from an EMBL/GenBank/DDBJ whole genome shotgun (WGS) entry which is preliminary data.</text>
</comment>
<feature type="chain" id="PRO_5038600711" description="CopC domain-containing protein" evidence="4">
    <location>
        <begin position="31"/>
        <end position="204"/>
    </location>
</feature>
<evidence type="ECO:0000256" key="3">
    <source>
        <dbReference type="SAM" id="Phobius"/>
    </source>
</evidence>
<dbReference type="InterPro" id="IPR007348">
    <property type="entry name" value="CopC_dom"/>
</dbReference>
<feature type="domain" description="CopC" evidence="5">
    <location>
        <begin position="34"/>
        <end position="126"/>
    </location>
</feature>
<proteinExistence type="predicted"/>
<feature type="signal peptide" evidence="4">
    <location>
        <begin position="1"/>
        <end position="30"/>
    </location>
</feature>
<evidence type="ECO:0000313" key="7">
    <source>
        <dbReference type="Proteomes" id="UP000541033"/>
    </source>
</evidence>
<keyword evidence="3" id="KW-0472">Membrane</keyword>
<evidence type="ECO:0000313" key="6">
    <source>
        <dbReference type="EMBL" id="NIH54316.1"/>
    </source>
</evidence>
<evidence type="ECO:0000256" key="4">
    <source>
        <dbReference type="SAM" id="SignalP"/>
    </source>
</evidence>
<dbReference type="InterPro" id="IPR014756">
    <property type="entry name" value="Ig_E-set"/>
</dbReference>
<dbReference type="SUPFAM" id="SSF81296">
    <property type="entry name" value="E set domains"/>
    <property type="match status" value="1"/>
</dbReference>
<keyword evidence="7" id="KW-1185">Reference proteome</keyword>
<organism evidence="6 7">
    <name type="scientific">Lysinibacter cavernae</name>
    <dbReference type="NCBI Taxonomy" id="1640652"/>
    <lineage>
        <taxon>Bacteria</taxon>
        <taxon>Bacillati</taxon>
        <taxon>Actinomycetota</taxon>
        <taxon>Actinomycetes</taxon>
        <taxon>Micrococcales</taxon>
        <taxon>Microbacteriaceae</taxon>
        <taxon>Lysinibacter</taxon>
    </lineage>
</organism>
<evidence type="ECO:0000256" key="2">
    <source>
        <dbReference type="ARBA" id="ARBA00023008"/>
    </source>
</evidence>
<keyword evidence="3" id="KW-1133">Transmembrane helix</keyword>
<dbReference type="Proteomes" id="UP000541033">
    <property type="component" value="Unassembled WGS sequence"/>
</dbReference>
<dbReference type="Pfam" id="PF04234">
    <property type="entry name" value="CopC"/>
    <property type="match status" value="1"/>
</dbReference>
<dbReference type="GO" id="GO:0046688">
    <property type="term" value="P:response to copper ion"/>
    <property type="evidence" value="ECO:0007669"/>
    <property type="project" value="InterPro"/>
</dbReference>